<evidence type="ECO:0000313" key="4">
    <source>
        <dbReference type="EMBL" id="PYH44772.1"/>
    </source>
</evidence>
<evidence type="ECO:0000313" key="5">
    <source>
        <dbReference type="Proteomes" id="UP000248349"/>
    </source>
</evidence>
<dbReference type="AlphaFoldDB" id="A0A319AD22"/>
<dbReference type="InterPro" id="IPR002347">
    <property type="entry name" value="SDR_fam"/>
</dbReference>
<sequence>MSRRTSISAAARPGVETVMEQIRQSGSTTPVTFLQCDLADLSSVQRAAEAFLAQDSCLDVLMCNAGIMAHPAGLTADGYEIQFGTNHLGHALLIHKLLPRLEATAAKGRDVRVITLTSFGLRGHPPGGIPFSNLRTTQEYPVLAGWICYGQSKLANLLYAR</sequence>
<dbReference type="Proteomes" id="UP000248349">
    <property type="component" value="Unassembled WGS sequence"/>
</dbReference>
<dbReference type="Gene3D" id="3.40.50.720">
    <property type="entry name" value="NAD(P)-binding Rossmann-like Domain"/>
    <property type="match status" value="1"/>
</dbReference>
<reference evidence="4 5" key="1">
    <citation type="submission" date="2016-12" db="EMBL/GenBank/DDBJ databases">
        <title>The genomes of Aspergillus section Nigri reveals drivers in fungal speciation.</title>
        <authorList>
            <consortium name="DOE Joint Genome Institute"/>
            <person name="Vesth T.C."/>
            <person name="Nybo J."/>
            <person name="Theobald S."/>
            <person name="Brandl J."/>
            <person name="Frisvad J.C."/>
            <person name="Nielsen K.F."/>
            <person name="Lyhne E.K."/>
            <person name="Kogle M.E."/>
            <person name="Kuo A."/>
            <person name="Riley R."/>
            <person name="Clum A."/>
            <person name="Nolan M."/>
            <person name="Lipzen A."/>
            <person name="Salamov A."/>
            <person name="Henrissat B."/>
            <person name="Wiebenga A."/>
            <person name="De Vries R.P."/>
            <person name="Grigoriev I.V."/>
            <person name="Mortensen U.H."/>
            <person name="Andersen M.R."/>
            <person name="Baker S.E."/>
        </authorList>
    </citation>
    <scope>NUCLEOTIDE SEQUENCE [LARGE SCALE GENOMIC DNA]</scope>
    <source>
        <strain evidence="4 5">JOP 1030-1</strain>
    </source>
</reference>
<organism evidence="4 5">
    <name type="scientific">Aspergillus saccharolyticus JOP 1030-1</name>
    <dbReference type="NCBI Taxonomy" id="1450539"/>
    <lineage>
        <taxon>Eukaryota</taxon>
        <taxon>Fungi</taxon>
        <taxon>Dikarya</taxon>
        <taxon>Ascomycota</taxon>
        <taxon>Pezizomycotina</taxon>
        <taxon>Eurotiomycetes</taxon>
        <taxon>Eurotiomycetidae</taxon>
        <taxon>Eurotiales</taxon>
        <taxon>Aspergillaceae</taxon>
        <taxon>Aspergillus</taxon>
        <taxon>Aspergillus subgen. Circumdati</taxon>
    </lineage>
</organism>
<gene>
    <name evidence="4" type="ORF">BP01DRAFT_357442</name>
</gene>
<dbReference type="Pfam" id="PF00106">
    <property type="entry name" value="adh_short"/>
    <property type="match status" value="1"/>
</dbReference>
<keyword evidence="3" id="KW-0560">Oxidoreductase</keyword>
<evidence type="ECO:0000256" key="3">
    <source>
        <dbReference type="ARBA" id="ARBA00023002"/>
    </source>
</evidence>
<keyword evidence="5" id="KW-1185">Reference proteome</keyword>
<proteinExistence type="inferred from homology"/>
<dbReference type="SUPFAM" id="SSF51735">
    <property type="entry name" value="NAD(P)-binding Rossmann-fold domains"/>
    <property type="match status" value="1"/>
</dbReference>
<dbReference type="STRING" id="1450539.A0A319AD22"/>
<dbReference type="RefSeq" id="XP_025430754.1">
    <property type="nucleotide sequence ID" value="XM_025575200.1"/>
</dbReference>
<dbReference type="PANTHER" id="PTHR24320:SF154">
    <property type="entry name" value="OXIDOREDUCTASE, SHORT-CHAIN DEHYDROGENASE_REDUCTASE FAMILY (AFU_ORTHOLOGUE AFUA_2G04560)"/>
    <property type="match status" value="1"/>
</dbReference>
<evidence type="ECO:0000256" key="1">
    <source>
        <dbReference type="ARBA" id="ARBA00006484"/>
    </source>
</evidence>
<dbReference type="InterPro" id="IPR036291">
    <property type="entry name" value="NAD(P)-bd_dom_sf"/>
</dbReference>
<dbReference type="GeneID" id="37076428"/>
<dbReference type="EMBL" id="KZ821235">
    <property type="protein sequence ID" value="PYH44772.1"/>
    <property type="molecule type" value="Genomic_DNA"/>
</dbReference>
<protein>
    <submittedName>
        <fullName evidence="4">NAD(P)-binding protein</fullName>
    </submittedName>
</protein>
<keyword evidence="2" id="KW-0521">NADP</keyword>
<evidence type="ECO:0000256" key="2">
    <source>
        <dbReference type="ARBA" id="ARBA00022857"/>
    </source>
</evidence>
<dbReference type="OrthoDB" id="191139at2759"/>
<dbReference type="GO" id="GO:0016491">
    <property type="term" value="F:oxidoreductase activity"/>
    <property type="evidence" value="ECO:0007669"/>
    <property type="project" value="UniProtKB-KW"/>
</dbReference>
<comment type="similarity">
    <text evidence="1">Belongs to the short-chain dehydrogenases/reductases (SDR) family.</text>
</comment>
<dbReference type="PANTHER" id="PTHR24320">
    <property type="entry name" value="RETINOL DEHYDROGENASE"/>
    <property type="match status" value="1"/>
</dbReference>
<name>A0A319AD22_9EURO</name>
<accession>A0A319AD22</accession>